<organism evidence="1 2">
    <name type="scientific">Vibrio furnissii</name>
    <dbReference type="NCBI Taxonomy" id="29494"/>
    <lineage>
        <taxon>Bacteria</taxon>
        <taxon>Pseudomonadati</taxon>
        <taxon>Pseudomonadota</taxon>
        <taxon>Gammaproteobacteria</taxon>
        <taxon>Vibrionales</taxon>
        <taxon>Vibrionaceae</taxon>
        <taxon>Vibrio</taxon>
    </lineage>
</organism>
<gene>
    <name evidence="1" type="ORF">AMR76_12685</name>
</gene>
<dbReference type="AlphaFoldDB" id="A0A0Q2MBD8"/>
<keyword evidence="2" id="KW-1185">Reference proteome</keyword>
<dbReference type="Proteomes" id="UP000051221">
    <property type="component" value="Unassembled WGS sequence"/>
</dbReference>
<reference evidence="1 2" key="1">
    <citation type="submission" date="2015-08" db="EMBL/GenBank/DDBJ databases">
        <title>Antibacterial properties of a collection of Vibrionaceae strains.</title>
        <authorList>
            <person name="Giubergia S."/>
        </authorList>
    </citation>
    <scope>NUCLEOTIDE SEQUENCE [LARGE SCALE GENOMIC DNA]</scope>
    <source>
        <strain evidence="1 2">S0821</strain>
    </source>
</reference>
<comment type="caution">
    <text evidence="1">The sequence shown here is derived from an EMBL/GenBank/DDBJ whole genome shotgun (WGS) entry which is preliminary data.</text>
</comment>
<proteinExistence type="predicted"/>
<dbReference type="EMBL" id="LKHS01000010">
    <property type="protein sequence ID" value="KQH85361.1"/>
    <property type="molecule type" value="Genomic_DNA"/>
</dbReference>
<protein>
    <submittedName>
        <fullName evidence="1">Uncharacterized protein</fullName>
    </submittedName>
</protein>
<accession>A0A0Q2MBD8</accession>
<dbReference type="RefSeq" id="WP_055466285.1">
    <property type="nucleotide sequence ID" value="NZ_LKHS01000010.1"/>
</dbReference>
<evidence type="ECO:0000313" key="2">
    <source>
        <dbReference type="Proteomes" id="UP000051221"/>
    </source>
</evidence>
<evidence type="ECO:0000313" key="1">
    <source>
        <dbReference type="EMBL" id="KQH85361.1"/>
    </source>
</evidence>
<sequence length="66" mass="7570">MDKELLARKLYVERVSELMGDQPINQALLDTLWDNKASPAEAARVMSQMGSGYDAPPWMARYLNRR</sequence>
<dbReference type="InParanoid" id="A0A0Q2MBD8"/>
<name>A0A0Q2MBD8_VIBFU</name>